<reference evidence="1" key="1">
    <citation type="submission" date="2024-04" db="EMBL/GenBank/DDBJ databases">
        <authorList>
            <person name="Jaglan A.B."/>
            <person name="Vashisth M."/>
            <person name="Anand T."/>
            <person name="Virmani N."/>
            <person name="Bera B."/>
            <person name="Vaid R."/>
        </authorList>
    </citation>
    <scope>NUCLEOTIDE SEQUENCE</scope>
</reference>
<accession>A0AAU7PIB2</accession>
<dbReference type="EMBL" id="PP595732">
    <property type="protein sequence ID" value="XBS49906.1"/>
    <property type="molecule type" value="Genomic_DNA"/>
</dbReference>
<evidence type="ECO:0000313" key="1">
    <source>
        <dbReference type="EMBL" id="XBS49906.1"/>
    </source>
</evidence>
<protein>
    <recommendedName>
        <fullName evidence="2">Tail assembly chaperone</fullName>
    </recommendedName>
</protein>
<proteinExistence type="predicted"/>
<evidence type="ECO:0008006" key="2">
    <source>
        <dbReference type="Google" id="ProtNLM"/>
    </source>
</evidence>
<name>A0AAU7PIB2_9CAUD</name>
<sequence>MTEAVTPIETQSEKEKLFFLELDEGQFGTVVFLSSAGAQMNQFIGSERMRDEMLKVIQSGNITTVEEALAWVRGHRNNLLQLNGASSFALNLLSQVEDLVIDRLLGVNSDTQQEETK</sequence>
<organism evidence="1">
    <name type="scientific">Salmonella phage SalP219</name>
    <dbReference type="NCBI Taxonomy" id="3158864"/>
    <lineage>
        <taxon>Viruses</taxon>
        <taxon>Duplodnaviria</taxon>
        <taxon>Heunggongvirae</taxon>
        <taxon>Uroviricota</taxon>
        <taxon>Caudoviricetes</taxon>
        <taxon>Vequintavirinae</taxon>
        <taxon>Seunavirus</taxon>
    </lineage>
</organism>